<evidence type="ECO:0000313" key="3">
    <source>
        <dbReference type="Proteomes" id="UP000437748"/>
    </source>
</evidence>
<protein>
    <submittedName>
        <fullName evidence="2">ROK family protein</fullName>
    </submittedName>
</protein>
<dbReference type="PANTHER" id="PTHR18964:SF149">
    <property type="entry name" value="BIFUNCTIONAL UDP-N-ACETYLGLUCOSAMINE 2-EPIMERASE_N-ACETYLMANNOSAMINE KINASE"/>
    <property type="match status" value="1"/>
</dbReference>
<dbReference type="Gene3D" id="3.30.420.40">
    <property type="match status" value="2"/>
</dbReference>
<dbReference type="InterPro" id="IPR043129">
    <property type="entry name" value="ATPase_NBD"/>
</dbReference>
<dbReference type="SUPFAM" id="SSF53067">
    <property type="entry name" value="Actin-like ATPase domain"/>
    <property type="match status" value="1"/>
</dbReference>
<organism evidence="2 3">
    <name type="scientific">Silvanigrella paludirubra</name>
    <dbReference type="NCBI Taxonomy" id="2499159"/>
    <lineage>
        <taxon>Bacteria</taxon>
        <taxon>Pseudomonadati</taxon>
        <taxon>Bdellovibrionota</taxon>
        <taxon>Oligoflexia</taxon>
        <taxon>Silvanigrellales</taxon>
        <taxon>Silvanigrellaceae</taxon>
        <taxon>Silvanigrella</taxon>
    </lineage>
</organism>
<evidence type="ECO:0000256" key="1">
    <source>
        <dbReference type="ARBA" id="ARBA00006479"/>
    </source>
</evidence>
<comment type="caution">
    <text evidence="2">The sequence shown here is derived from an EMBL/GenBank/DDBJ whole genome shotgun (WGS) entry which is preliminary data.</text>
</comment>
<proteinExistence type="inferred from homology"/>
<dbReference type="InterPro" id="IPR049874">
    <property type="entry name" value="ROK_cs"/>
</dbReference>
<sequence>MYGKLQSLFFTVSDGDVLMHLIGFDIGGTKVEAMLIFIGKLKKEESFISSFEFQKSSGDIVPGYVLYKKRVATERHNGYVQLIDKMALLAKEVCAEKNVDLHSLSGIGLSVPGPVDPKSELVTSSNTMILVGHNLHQDLRDKLKVTFPIISENDANCFALAETLCGAGLDYFKKTGIPVNKQVSIGLILGSGFGGGIVVNGKAVTGRRGGAGEVGHMTLYPGGSPCYCGRAGCAEQYLCGPALEAALNNRIYSQIEKRPGAAEIFELYEAQDPIALAVVKRYKSDLAFFLGTLTCMLDPHYFVLGGGLSLQDVIYEGLEKKIGENTYLPEQAISIYKHKIGDSAGAIGAALVVLEQNNLHF</sequence>
<dbReference type="InterPro" id="IPR000600">
    <property type="entry name" value="ROK"/>
</dbReference>
<dbReference type="PANTHER" id="PTHR18964">
    <property type="entry name" value="ROK (REPRESSOR, ORF, KINASE) FAMILY"/>
    <property type="match status" value="1"/>
</dbReference>
<reference evidence="2 3" key="1">
    <citation type="submission" date="2019-10" db="EMBL/GenBank/DDBJ databases">
        <title>New species of Slilvanegrellaceae.</title>
        <authorList>
            <person name="Pitt A."/>
            <person name="Hahn M.W."/>
        </authorList>
    </citation>
    <scope>NUCLEOTIDE SEQUENCE [LARGE SCALE GENOMIC DNA]</scope>
    <source>
        <strain evidence="2 3">SP-Ram-0.45-NSY-1</strain>
    </source>
</reference>
<dbReference type="PROSITE" id="PS01125">
    <property type="entry name" value="ROK"/>
    <property type="match status" value="1"/>
</dbReference>
<name>A0A6N6VYY9_9BACT</name>
<keyword evidence="3" id="KW-1185">Reference proteome</keyword>
<dbReference type="Pfam" id="PF00480">
    <property type="entry name" value="ROK"/>
    <property type="match status" value="1"/>
</dbReference>
<accession>A0A6N6VYY9</accession>
<dbReference type="EMBL" id="WFLM01000001">
    <property type="protein sequence ID" value="KAB8040422.1"/>
    <property type="molecule type" value="Genomic_DNA"/>
</dbReference>
<gene>
    <name evidence="2" type="ORF">GCL60_00470</name>
</gene>
<comment type="similarity">
    <text evidence="1">Belongs to the ROK (NagC/XylR) family.</text>
</comment>
<dbReference type="AlphaFoldDB" id="A0A6N6VYY9"/>
<dbReference type="Proteomes" id="UP000437748">
    <property type="component" value="Unassembled WGS sequence"/>
</dbReference>
<evidence type="ECO:0000313" key="2">
    <source>
        <dbReference type="EMBL" id="KAB8040422.1"/>
    </source>
</evidence>